<accession>A0ABP0G5W2</accession>
<feature type="region of interest" description="Disordered" evidence="1">
    <location>
        <begin position="50"/>
        <end position="98"/>
    </location>
</feature>
<organism evidence="2 3">
    <name type="scientific">Clavelina lepadiformis</name>
    <name type="common">Light-bulb sea squirt</name>
    <name type="synonym">Ascidia lepadiformis</name>
    <dbReference type="NCBI Taxonomy" id="159417"/>
    <lineage>
        <taxon>Eukaryota</taxon>
        <taxon>Metazoa</taxon>
        <taxon>Chordata</taxon>
        <taxon>Tunicata</taxon>
        <taxon>Ascidiacea</taxon>
        <taxon>Aplousobranchia</taxon>
        <taxon>Clavelinidae</taxon>
        <taxon>Clavelina</taxon>
    </lineage>
</organism>
<dbReference type="EMBL" id="CAWYQH010000100">
    <property type="protein sequence ID" value="CAK8685485.1"/>
    <property type="molecule type" value="Genomic_DNA"/>
</dbReference>
<reference evidence="2 3" key="1">
    <citation type="submission" date="2024-02" db="EMBL/GenBank/DDBJ databases">
        <authorList>
            <person name="Daric V."/>
            <person name="Darras S."/>
        </authorList>
    </citation>
    <scope>NUCLEOTIDE SEQUENCE [LARGE SCALE GENOMIC DNA]</scope>
</reference>
<proteinExistence type="predicted"/>
<sequence>MLTVPHKLSPCPFAKLEISYLLARGYSSTTFRAQWMSPSRDEIPVTEKFISNPSPDIEVQNDAPVMDEPEIQNMPTERNLRRSSRTNKGVPPARYGEQ</sequence>
<dbReference type="Proteomes" id="UP001642483">
    <property type="component" value="Unassembled WGS sequence"/>
</dbReference>
<evidence type="ECO:0000313" key="2">
    <source>
        <dbReference type="EMBL" id="CAK8685485.1"/>
    </source>
</evidence>
<evidence type="ECO:0000313" key="3">
    <source>
        <dbReference type="Proteomes" id="UP001642483"/>
    </source>
</evidence>
<name>A0ABP0G5W2_CLALP</name>
<evidence type="ECO:0000256" key="1">
    <source>
        <dbReference type="SAM" id="MobiDB-lite"/>
    </source>
</evidence>
<gene>
    <name evidence="2" type="ORF">CVLEPA_LOCUS16613</name>
</gene>
<keyword evidence="3" id="KW-1185">Reference proteome</keyword>
<comment type="caution">
    <text evidence="2">The sequence shown here is derived from an EMBL/GenBank/DDBJ whole genome shotgun (WGS) entry which is preliminary data.</text>
</comment>
<protein>
    <submittedName>
        <fullName evidence="2">Uncharacterized protein</fullName>
    </submittedName>
</protein>